<comment type="caution">
    <text evidence="9">The sequence shown here is derived from an EMBL/GenBank/DDBJ whole genome shotgun (WGS) entry which is preliminary data.</text>
</comment>
<evidence type="ECO:0000256" key="4">
    <source>
        <dbReference type="ARBA" id="ARBA00022982"/>
    </source>
</evidence>
<dbReference type="InterPro" id="IPR012127">
    <property type="entry name" value="Cyt_c_prime"/>
</dbReference>
<evidence type="ECO:0000256" key="8">
    <source>
        <dbReference type="SAM" id="SignalP"/>
    </source>
</evidence>
<dbReference type="InterPro" id="IPR010980">
    <property type="entry name" value="Cyt_c/b562"/>
</dbReference>
<feature type="chain" id="PRO_5037209550" evidence="8">
    <location>
        <begin position="21"/>
        <end position="152"/>
    </location>
</feature>
<keyword evidence="2 7" id="KW-0349">Heme</keyword>
<dbReference type="GO" id="GO:0020037">
    <property type="term" value="F:heme binding"/>
    <property type="evidence" value="ECO:0007669"/>
    <property type="project" value="InterPro"/>
</dbReference>
<dbReference type="SUPFAM" id="SSF47175">
    <property type="entry name" value="Cytochromes"/>
    <property type="match status" value="1"/>
</dbReference>
<feature type="binding site" description="covalent" evidence="7">
    <location>
        <position position="141"/>
    </location>
    <ligand>
        <name>heme c</name>
        <dbReference type="ChEBI" id="CHEBI:61717"/>
    </ligand>
</feature>
<protein>
    <submittedName>
        <fullName evidence="9">Cytochrome c</fullName>
    </submittedName>
</protein>
<dbReference type="GO" id="GO:0009055">
    <property type="term" value="F:electron transfer activity"/>
    <property type="evidence" value="ECO:0007669"/>
    <property type="project" value="InterPro"/>
</dbReference>
<dbReference type="PIRSF" id="PIRSF000027">
    <property type="entry name" value="Cytc_c_prime"/>
    <property type="match status" value="1"/>
</dbReference>
<accession>A0A930G226</accession>
<gene>
    <name evidence="9" type="ORF">HXL68_10075</name>
</gene>
<organism evidence="9 10">
    <name type="scientific">Dechloromonas agitata</name>
    <dbReference type="NCBI Taxonomy" id="73030"/>
    <lineage>
        <taxon>Bacteria</taxon>
        <taxon>Pseudomonadati</taxon>
        <taxon>Pseudomonadota</taxon>
        <taxon>Betaproteobacteria</taxon>
        <taxon>Rhodocyclales</taxon>
        <taxon>Azonexaceae</taxon>
        <taxon>Dechloromonas</taxon>
    </lineage>
</organism>
<dbReference type="PROSITE" id="PS51009">
    <property type="entry name" value="CYTCII"/>
    <property type="match status" value="1"/>
</dbReference>
<evidence type="ECO:0000256" key="6">
    <source>
        <dbReference type="PIRSR" id="PIRSR000027-1"/>
    </source>
</evidence>
<dbReference type="PRINTS" id="PR00608">
    <property type="entry name" value="CYTCHROMECII"/>
</dbReference>
<evidence type="ECO:0000256" key="7">
    <source>
        <dbReference type="PIRSR" id="PIRSR000027-2"/>
    </source>
</evidence>
<dbReference type="Proteomes" id="UP000718593">
    <property type="component" value="Unassembled WGS sequence"/>
</dbReference>
<feature type="binding site" description="covalent" evidence="7">
    <location>
        <position position="144"/>
    </location>
    <ligand>
        <name>heme c</name>
        <dbReference type="ChEBI" id="CHEBI:61717"/>
    </ligand>
</feature>
<proteinExistence type="predicted"/>
<evidence type="ECO:0000256" key="3">
    <source>
        <dbReference type="ARBA" id="ARBA00022723"/>
    </source>
</evidence>
<feature type="signal peptide" evidence="8">
    <location>
        <begin position="1"/>
        <end position="20"/>
    </location>
</feature>
<feature type="binding site" description="axial binding residue" evidence="6">
    <location>
        <position position="145"/>
    </location>
    <ligand>
        <name>heme c</name>
        <dbReference type="ChEBI" id="CHEBI:61717"/>
    </ligand>
    <ligandPart>
        <name>Fe</name>
        <dbReference type="ChEBI" id="CHEBI:18248"/>
    </ligandPart>
</feature>
<dbReference type="AlphaFoldDB" id="A0A930G226"/>
<keyword evidence="3 6" id="KW-0479">Metal-binding</keyword>
<reference evidence="9" key="1">
    <citation type="submission" date="2020-04" db="EMBL/GenBank/DDBJ databases">
        <title>Deep metagenomics examines the oral microbiome during advanced dental caries in children, revealing novel taxa and co-occurrences with host molecules.</title>
        <authorList>
            <person name="Baker J.L."/>
            <person name="Morton J.T."/>
            <person name="Dinis M."/>
            <person name="Alvarez R."/>
            <person name="Tran N.C."/>
            <person name="Knight R."/>
            <person name="Edlund A."/>
        </authorList>
    </citation>
    <scope>NUCLEOTIDE SEQUENCE</scope>
    <source>
        <strain evidence="9">JCVI_32_bin.24</strain>
    </source>
</reference>
<name>A0A930G226_9RHOO</name>
<dbReference type="GO" id="GO:0022900">
    <property type="term" value="P:electron transport chain"/>
    <property type="evidence" value="ECO:0007669"/>
    <property type="project" value="InterPro"/>
</dbReference>
<evidence type="ECO:0000313" key="10">
    <source>
        <dbReference type="Proteomes" id="UP000718593"/>
    </source>
</evidence>
<dbReference type="RefSeq" id="WP_027459203.1">
    <property type="nucleotide sequence ID" value="NZ_JARBJQ010000006.1"/>
</dbReference>
<evidence type="ECO:0000256" key="1">
    <source>
        <dbReference type="ARBA" id="ARBA00022448"/>
    </source>
</evidence>
<dbReference type="Pfam" id="PF01322">
    <property type="entry name" value="Cytochrom_C_2"/>
    <property type="match status" value="1"/>
</dbReference>
<keyword evidence="1" id="KW-0813">Transport</keyword>
<dbReference type="EMBL" id="JABZMI010000192">
    <property type="protein sequence ID" value="MBF1165378.1"/>
    <property type="molecule type" value="Genomic_DNA"/>
</dbReference>
<dbReference type="Gene3D" id="1.20.120.10">
    <property type="entry name" value="Cytochrome c/b562"/>
    <property type="match status" value="1"/>
</dbReference>
<evidence type="ECO:0000256" key="5">
    <source>
        <dbReference type="ARBA" id="ARBA00023004"/>
    </source>
</evidence>
<keyword evidence="4" id="KW-0249">Electron transport</keyword>
<evidence type="ECO:0000256" key="2">
    <source>
        <dbReference type="ARBA" id="ARBA00022617"/>
    </source>
</evidence>
<dbReference type="GO" id="GO:0005506">
    <property type="term" value="F:iron ion binding"/>
    <property type="evidence" value="ECO:0007669"/>
    <property type="project" value="InterPro"/>
</dbReference>
<sequence>MKSKLLLPLLALTLAGSAMAQVKPEEAIKFRQSGYGFMAWNMARIKMNVEGGNFNKEEVIKAANAIQAIANSGMGALYLPGTDKGKGWEETRAKSNIWTEQEKLGKAAMAFNKEANEMAKVAQTGDAAAVGAQLGKLGGTCKGCHDDFKAKR</sequence>
<dbReference type="InterPro" id="IPR015984">
    <property type="entry name" value="Cyt_c_prime_subgr"/>
</dbReference>
<dbReference type="InterPro" id="IPR002321">
    <property type="entry name" value="Cyt_c_II"/>
</dbReference>
<keyword evidence="8" id="KW-0732">Signal</keyword>
<evidence type="ECO:0000313" key="9">
    <source>
        <dbReference type="EMBL" id="MBF1165378.1"/>
    </source>
</evidence>
<keyword evidence="5 6" id="KW-0408">Iron</keyword>
<dbReference type="GO" id="GO:0042597">
    <property type="term" value="C:periplasmic space"/>
    <property type="evidence" value="ECO:0007669"/>
    <property type="project" value="InterPro"/>
</dbReference>
<comment type="PTM">
    <text evidence="7">Binds 1 heme group per subunit.</text>
</comment>